<sequence>MQNWIFVSAMALLLTPIYIWSFKSLPRERWQIICAVPVRKMADGSWQGLNLTFYGLFNAMALCAAVTLVLILTGAAGVDLRVFAAIIVVLLGFCLPASSLVARWVEKKPHTFSVGAASFLGIVIGPWLVLLMEMASTRLLGITFETMAVMSALMVGYSMGEGIGRLACISFGCCYGRPMDRMPPVVQRYFSWATLTYSGNTKKIAYAHHLDGKKIFAIPAVTAVLYTAGALAGTLLVLEGKYAPAYFLCLLVTQGWRFLSEFLRADFRGDRRISVYQIMSLLTIPYALLILLLFPSTGTGADIRAGLHAFWNPAVILFLQVLWIIMFLRTGRSDVTGSALSFHVHRDRI</sequence>
<feature type="transmembrane region" description="Helical" evidence="1">
    <location>
        <begin position="82"/>
        <end position="105"/>
    </location>
</feature>
<dbReference type="RefSeq" id="WP_155316510.1">
    <property type="nucleotide sequence ID" value="NZ_AP021874.1"/>
</dbReference>
<dbReference type="GO" id="GO:0042158">
    <property type="term" value="P:lipoprotein biosynthetic process"/>
    <property type="evidence" value="ECO:0007669"/>
    <property type="project" value="InterPro"/>
</dbReference>
<organism evidence="2 3">
    <name type="scientific">Desulfosarcina alkanivorans</name>
    <dbReference type="NCBI Taxonomy" id="571177"/>
    <lineage>
        <taxon>Bacteria</taxon>
        <taxon>Pseudomonadati</taxon>
        <taxon>Thermodesulfobacteriota</taxon>
        <taxon>Desulfobacteria</taxon>
        <taxon>Desulfobacterales</taxon>
        <taxon>Desulfosarcinaceae</taxon>
        <taxon>Desulfosarcina</taxon>
    </lineage>
</organism>
<keyword evidence="3" id="KW-1185">Reference proteome</keyword>
<feature type="transmembrane region" description="Helical" evidence="1">
    <location>
        <begin position="215"/>
        <end position="238"/>
    </location>
</feature>
<dbReference type="Proteomes" id="UP000427906">
    <property type="component" value="Chromosome"/>
</dbReference>
<evidence type="ECO:0000313" key="2">
    <source>
        <dbReference type="EMBL" id="BBO68339.1"/>
    </source>
</evidence>
<keyword evidence="1" id="KW-0472">Membrane</keyword>
<dbReference type="AlphaFoldDB" id="A0A5K7YKD9"/>
<protein>
    <recommendedName>
        <fullName evidence="4">Prolipoprotein diacylglyceryl transferase</fullName>
    </recommendedName>
</protein>
<evidence type="ECO:0000313" key="3">
    <source>
        <dbReference type="Proteomes" id="UP000427906"/>
    </source>
</evidence>
<dbReference type="InterPro" id="IPR001640">
    <property type="entry name" value="Lgt"/>
</dbReference>
<feature type="transmembrane region" description="Helical" evidence="1">
    <location>
        <begin position="112"/>
        <end position="132"/>
    </location>
</feature>
<proteinExistence type="predicted"/>
<feature type="transmembrane region" description="Helical" evidence="1">
    <location>
        <begin position="6"/>
        <end position="22"/>
    </location>
</feature>
<evidence type="ECO:0000256" key="1">
    <source>
        <dbReference type="SAM" id="Phobius"/>
    </source>
</evidence>
<dbReference type="KEGG" id="dalk:DSCA_22690"/>
<feature type="transmembrane region" description="Helical" evidence="1">
    <location>
        <begin position="275"/>
        <end position="294"/>
    </location>
</feature>
<feature type="transmembrane region" description="Helical" evidence="1">
    <location>
        <begin position="244"/>
        <end position="263"/>
    </location>
</feature>
<gene>
    <name evidence="2" type="ORF">DSCA_22690</name>
</gene>
<name>A0A5K7YKD9_9BACT</name>
<dbReference type="GO" id="GO:0008961">
    <property type="term" value="F:phosphatidylglycerol-prolipoprotein diacylglyceryl transferase activity"/>
    <property type="evidence" value="ECO:0007669"/>
    <property type="project" value="InterPro"/>
</dbReference>
<feature type="transmembrane region" description="Helical" evidence="1">
    <location>
        <begin position="309"/>
        <end position="328"/>
    </location>
</feature>
<dbReference type="GO" id="GO:0005886">
    <property type="term" value="C:plasma membrane"/>
    <property type="evidence" value="ECO:0007669"/>
    <property type="project" value="InterPro"/>
</dbReference>
<dbReference type="OrthoDB" id="5386948at2"/>
<dbReference type="EMBL" id="AP021874">
    <property type="protein sequence ID" value="BBO68339.1"/>
    <property type="molecule type" value="Genomic_DNA"/>
</dbReference>
<dbReference type="Pfam" id="PF01790">
    <property type="entry name" value="LGT"/>
    <property type="match status" value="1"/>
</dbReference>
<keyword evidence="1" id="KW-0812">Transmembrane</keyword>
<reference evidence="2 3" key="1">
    <citation type="submission" date="2019-11" db="EMBL/GenBank/DDBJ databases">
        <title>Comparative genomics of hydrocarbon-degrading Desulfosarcina strains.</title>
        <authorList>
            <person name="Watanabe M."/>
            <person name="Kojima H."/>
            <person name="Fukui M."/>
        </authorList>
    </citation>
    <scope>NUCLEOTIDE SEQUENCE [LARGE SCALE GENOMIC DNA]</scope>
    <source>
        <strain evidence="2 3">PL12</strain>
    </source>
</reference>
<evidence type="ECO:0008006" key="4">
    <source>
        <dbReference type="Google" id="ProtNLM"/>
    </source>
</evidence>
<keyword evidence="1" id="KW-1133">Transmembrane helix</keyword>
<feature type="transmembrane region" description="Helical" evidence="1">
    <location>
        <begin position="51"/>
        <end position="76"/>
    </location>
</feature>
<accession>A0A5K7YKD9</accession>